<keyword evidence="6" id="KW-1185">Reference proteome</keyword>
<evidence type="ECO:0000256" key="3">
    <source>
        <dbReference type="ARBA" id="ARBA00023163"/>
    </source>
</evidence>
<sequence>MDLDEALLEELHGIATVTQGPRSTAIARALDPSLARDPRGLAEAAEETAASGALLPAALCWSRLILLHHRAGDLRRRGEALRRLKHLQVRSGLDFPPYIAGALALGELTAREQEIVDLAAQGLSNAAVAEKLFVSQRTVEGHLYRVFTKLGIADRSELRDLQF</sequence>
<dbReference type="CDD" id="cd06170">
    <property type="entry name" value="LuxR_C_like"/>
    <property type="match status" value="1"/>
</dbReference>
<dbReference type="PROSITE" id="PS50043">
    <property type="entry name" value="HTH_LUXR_2"/>
    <property type="match status" value="1"/>
</dbReference>
<dbReference type="Gene3D" id="1.10.10.10">
    <property type="entry name" value="Winged helix-like DNA-binding domain superfamily/Winged helix DNA-binding domain"/>
    <property type="match status" value="1"/>
</dbReference>
<evidence type="ECO:0000256" key="2">
    <source>
        <dbReference type="ARBA" id="ARBA00023125"/>
    </source>
</evidence>
<dbReference type="PANTHER" id="PTHR44688">
    <property type="entry name" value="DNA-BINDING TRANSCRIPTIONAL ACTIVATOR DEVR_DOSR"/>
    <property type="match status" value="1"/>
</dbReference>
<dbReference type="Proteomes" id="UP001589575">
    <property type="component" value="Unassembled WGS sequence"/>
</dbReference>
<keyword evidence="3" id="KW-0804">Transcription</keyword>
<dbReference type="InterPro" id="IPR016032">
    <property type="entry name" value="Sig_transdc_resp-reg_C-effctor"/>
</dbReference>
<proteinExistence type="predicted"/>
<evidence type="ECO:0000259" key="4">
    <source>
        <dbReference type="PROSITE" id="PS50043"/>
    </source>
</evidence>
<comment type="caution">
    <text evidence="5">The sequence shown here is derived from an EMBL/GenBank/DDBJ whole genome shotgun (WGS) entry which is preliminary data.</text>
</comment>
<protein>
    <submittedName>
        <fullName evidence="5">LuxR C-terminal-related transcriptional regulator</fullName>
    </submittedName>
</protein>
<evidence type="ECO:0000256" key="1">
    <source>
        <dbReference type="ARBA" id="ARBA00023015"/>
    </source>
</evidence>
<feature type="domain" description="HTH luxR-type" evidence="4">
    <location>
        <begin position="101"/>
        <end position="163"/>
    </location>
</feature>
<evidence type="ECO:0000313" key="6">
    <source>
        <dbReference type="Proteomes" id="UP001589575"/>
    </source>
</evidence>
<dbReference type="Pfam" id="PF00196">
    <property type="entry name" value="GerE"/>
    <property type="match status" value="1"/>
</dbReference>
<dbReference type="PROSITE" id="PS00622">
    <property type="entry name" value="HTH_LUXR_1"/>
    <property type="match status" value="1"/>
</dbReference>
<dbReference type="SUPFAM" id="SSF46894">
    <property type="entry name" value="C-terminal effector domain of the bipartite response regulators"/>
    <property type="match status" value="1"/>
</dbReference>
<keyword evidence="1" id="KW-0805">Transcription regulation</keyword>
<evidence type="ECO:0000313" key="5">
    <source>
        <dbReference type="EMBL" id="MFB9074614.1"/>
    </source>
</evidence>
<gene>
    <name evidence="5" type="ORF">ACFFX0_26860</name>
</gene>
<dbReference type="InterPro" id="IPR036388">
    <property type="entry name" value="WH-like_DNA-bd_sf"/>
</dbReference>
<name>A0ABV5G7M3_9MICC</name>
<dbReference type="PANTHER" id="PTHR44688:SF16">
    <property type="entry name" value="DNA-BINDING TRANSCRIPTIONAL ACTIVATOR DEVR_DOSR"/>
    <property type="match status" value="1"/>
</dbReference>
<dbReference type="EMBL" id="JBHMFI010000002">
    <property type="protein sequence ID" value="MFB9074614.1"/>
    <property type="molecule type" value="Genomic_DNA"/>
</dbReference>
<dbReference type="SMART" id="SM00421">
    <property type="entry name" value="HTH_LUXR"/>
    <property type="match status" value="1"/>
</dbReference>
<keyword evidence="2" id="KW-0238">DNA-binding</keyword>
<reference evidence="5 6" key="1">
    <citation type="submission" date="2024-09" db="EMBL/GenBank/DDBJ databases">
        <authorList>
            <person name="Sun Q."/>
            <person name="Mori K."/>
        </authorList>
    </citation>
    <scope>NUCLEOTIDE SEQUENCE [LARGE SCALE GENOMIC DNA]</scope>
    <source>
        <strain evidence="5 6">CCM 7609</strain>
    </source>
</reference>
<dbReference type="PRINTS" id="PR00038">
    <property type="entry name" value="HTHLUXR"/>
</dbReference>
<organism evidence="5 6">
    <name type="scientific">Citricoccus parietis</name>
    <dbReference type="NCBI Taxonomy" id="592307"/>
    <lineage>
        <taxon>Bacteria</taxon>
        <taxon>Bacillati</taxon>
        <taxon>Actinomycetota</taxon>
        <taxon>Actinomycetes</taxon>
        <taxon>Micrococcales</taxon>
        <taxon>Micrococcaceae</taxon>
        <taxon>Citricoccus</taxon>
    </lineage>
</organism>
<dbReference type="InterPro" id="IPR000792">
    <property type="entry name" value="Tscrpt_reg_LuxR_C"/>
</dbReference>
<accession>A0ABV5G7M3</accession>